<organism evidence="2 3">
    <name type="scientific">Paenibacillus contaminans</name>
    <dbReference type="NCBI Taxonomy" id="450362"/>
    <lineage>
        <taxon>Bacteria</taxon>
        <taxon>Bacillati</taxon>
        <taxon>Bacillota</taxon>
        <taxon>Bacilli</taxon>
        <taxon>Bacillales</taxon>
        <taxon>Paenibacillaceae</taxon>
        <taxon>Paenibacillus</taxon>
    </lineage>
</organism>
<proteinExistence type="predicted"/>
<evidence type="ECO:0000313" key="2">
    <source>
        <dbReference type="EMBL" id="RAV20203.1"/>
    </source>
</evidence>
<reference evidence="2 3" key="1">
    <citation type="journal article" date="2009" name="Int. J. Syst. Evol. Microbiol.">
        <title>Paenibacillus contaminans sp. nov., isolated from a contaminated laboratory plate.</title>
        <authorList>
            <person name="Chou J.H."/>
            <person name="Lee J.H."/>
            <person name="Lin M.C."/>
            <person name="Chang P.S."/>
            <person name="Arun A.B."/>
            <person name="Young C.C."/>
            <person name="Chen W.M."/>
        </authorList>
    </citation>
    <scope>NUCLEOTIDE SEQUENCE [LARGE SCALE GENOMIC DNA]</scope>
    <source>
        <strain evidence="2 3">CKOBP-6</strain>
    </source>
</reference>
<comment type="caution">
    <text evidence="2">The sequence shown here is derived from an EMBL/GenBank/DDBJ whole genome shotgun (WGS) entry which is preliminary data.</text>
</comment>
<keyword evidence="1" id="KW-1133">Transmembrane helix</keyword>
<dbReference type="AlphaFoldDB" id="A0A329MNA6"/>
<dbReference type="Proteomes" id="UP000250369">
    <property type="component" value="Unassembled WGS sequence"/>
</dbReference>
<protein>
    <submittedName>
        <fullName evidence="2">Uncharacterized protein</fullName>
    </submittedName>
</protein>
<keyword evidence="1" id="KW-0812">Transmembrane</keyword>
<keyword evidence="3" id="KW-1185">Reference proteome</keyword>
<evidence type="ECO:0000256" key="1">
    <source>
        <dbReference type="SAM" id="Phobius"/>
    </source>
</evidence>
<dbReference type="EMBL" id="QMFB01000009">
    <property type="protein sequence ID" value="RAV20203.1"/>
    <property type="molecule type" value="Genomic_DNA"/>
</dbReference>
<feature type="transmembrane region" description="Helical" evidence="1">
    <location>
        <begin position="39"/>
        <end position="56"/>
    </location>
</feature>
<dbReference type="RefSeq" id="WP_113032100.1">
    <property type="nucleotide sequence ID" value="NZ_QMFB01000009.1"/>
</dbReference>
<name>A0A329MNA6_9BACL</name>
<accession>A0A329MNA6</accession>
<gene>
    <name evidence="2" type="ORF">DQG23_17220</name>
</gene>
<evidence type="ECO:0000313" key="3">
    <source>
        <dbReference type="Proteomes" id="UP000250369"/>
    </source>
</evidence>
<sequence length="61" mass="6928">MKKSISFGIVLFGLMFGLLTINWDNKTHAELSLPHNLDQNLLVAMAILFLLTGFALRKRRV</sequence>
<keyword evidence="1" id="KW-0472">Membrane</keyword>